<feature type="domain" description="ABC transporter" evidence="3">
    <location>
        <begin position="4"/>
        <end position="260"/>
    </location>
</feature>
<proteinExistence type="predicted"/>
<dbReference type="Proteomes" id="UP000746471">
    <property type="component" value="Unassembled WGS sequence"/>
</dbReference>
<dbReference type="PROSITE" id="PS50893">
    <property type="entry name" value="ABC_TRANSPORTER_2"/>
    <property type="match status" value="2"/>
</dbReference>
<keyword evidence="1" id="KW-0547">Nucleotide-binding</keyword>
<dbReference type="InterPro" id="IPR051309">
    <property type="entry name" value="ABCF_ATPase"/>
</dbReference>
<dbReference type="Gene3D" id="3.40.50.300">
    <property type="entry name" value="P-loop containing nucleotide triphosphate hydrolases"/>
    <property type="match status" value="2"/>
</dbReference>
<dbReference type="Pfam" id="PF12848">
    <property type="entry name" value="ABC_tran_Xtn"/>
    <property type="match status" value="1"/>
</dbReference>
<gene>
    <name evidence="4" type="ORF">KHM83_11610</name>
</gene>
<dbReference type="SUPFAM" id="SSF52540">
    <property type="entry name" value="P-loop containing nucleoside triphosphate hydrolases"/>
    <property type="match status" value="2"/>
</dbReference>
<accession>A0ABS5PQI8</accession>
<evidence type="ECO:0000256" key="1">
    <source>
        <dbReference type="ARBA" id="ARBA00022741"/>
    </source>
</evidence>
<dbReference type="PANTHER" id="PTHR42855:SF2">
    <property type="entry name" value="DRUG RESISTANCE ABC TRANSPORTER,ATP-BINDING PROTEIN"/>
    <property type="match status" value="1"/>
</dbReference>
<dbReference type="Pfam" id="PF00005">
    <property type="entry name" value="ABC_tran"/>
    <property type="match status" value="2"/>
</dbReference>
<protein>
    <submittedName>
        <fullName evidence="4">ABC-F family ATP-binding cassette domain-containing protein</fullName>
    </submittedName>
</protein>
<dbReference type="SMART" id="SM00382">
    <property type="entry name" value="AAA"/>
    <property type="match status" value="2"/>
</dbReference>
<comment type="caution">
    <text evidence="4">The sequence shown here is derived from an EMBL/GenBank/DDBJ whole genome shotgun (WGS) entry which is preliminary data.</text>
</comment>
<dbReference type="InterPro" id="IPR027417">
    <property type="entry name" value="P-loop_NTPase"/>
</dbReference>
<dbReference type="RefSeq" id="WP_213237189.1">
    <property type="nucleotide sequence ID" value="NZ_JAHBCL010000019.1"/>
</dbReference>
<feature type="domain" description="ABC transporter" evidence="3">
    <location>
        <begin position="336"/>
        <end position="549"/>
    </location>
</feature>
<dbReference type="InterPro" id="IPR032781">
    <property type="entry name" value="ABC_tran_Xtn"/>
</dbReference>
<reference evidence="4 5" key="1">
    <citation type="submission" date="2021-05" db="EMBL/GenBank/DDBJ databases">
        <title>Fusibacter ferrireducens sp. nov., an anaerobic, sulfur- and Fe-reducing bacterium isolated from the mangrove sediment.</title>
        <authorList>
            <person name="Qiu D."/>
        </authorList>
    </citation>
    <scope>NUCLEOTIDE SEQUENCE [LARGE SCALE GENOMIC DNA]</scope>
    <source>
        <strain evidence="4 5">DSM 12116</strain>
    </source>
</reference>
<evidence type="ECO:0000313" key="4">
    <source>
        <dbReference type="EMBL" id="MBS7527328.1"/>
    </source>
</evidence>
<name>A0ABS5PQI8_9FIRM</name>
<dbReference type="InterPro" id="IPR003593">
    <property type="entry name" value="AAA+_ATPase"/>
</dbReference>
<evidence type="ECO:0000259" key="3">
    <source>
        <dbReference type="PROSITE" id="PS50893"/>
    </source>
</evidence>
<dbReference type="GO" id="GO:0005524">
    <property type="term" value="F:ATP binding"/>
    <property type="evidence" value="ECO:0007669"/>
    <property type="project" value="UniProtKB-KW"/>
</dbReference>
<dbReference type="CDD" id="cd03221">
    <property type="entry name" value="ABCF_EF-3"/>
    <property type="match status" value="2"/>
</dbReference>
<dbReference type="InterPro" id="IPR003439">
    <property type="entry name" value="ABC_transporter-like_ATP-bd"/>
</dbReference>
<keyword evidence="2 4" id="KW-0067">ATP-binding</keyword>
<sequence length="648" mass="74008">MSLLQFHNITKEYTNRTILDGIHLSIERRERVALIGDNGAGKSTLLKIAMGRETPDSGRIILSRGIKVGYLSQNSDELIGGERNALYIEKHHQLEMQLKELEKKMADPSILDDTDAYDRLMRQYERVRHAYEAMDGYTLESLIKKTLLGLGMNPESLHIPLEQLSGGERIRVALARILIESPDLLILDEPTNHLDLPSIEWLEDYLIRFAGGVLIVSHDRYFLDRVTTRTAELQNGTLNIKRCNYSTFIEQRAQMQAFYLKEQKNMNIRIRDKKEQIQNLISNGKIKQAKSRMIELDKMQSALSSHQKIKQRENLSIRNGPQIHIQSHGHISKEVAWGKKVTKSFGTRTLFQDIDFHIAGGERAAIIGPNGCGKTTLLKMLMREDDDYQGELVLGNWITYAYLGQSVTFEDEDRTVIDEIIQSSGYEKKDALKYIARFEFYGEMVNSTLRALSGGERVRVYLAELMLQNPHCLILDEPTNHLDLHSREAIENAVLAFKGTVIAVSHDRHYLNRCVNKLLAFSVDGFETFQGNYDAYRAYKKNGFDAEATVVVTNETQSSSKSNHHSAQVHLTDKRNRTIEKKEKSMETIDKEALENHIMTLEKELEALSIDLAINEMSASDRSDGYRRLAERHAALEALYLTYDSIIE</sequence>
<dbReference type="NCBIfam" id="NF000355">
    <property type="entry name" value="ribo_prot_ABC_F"/>
    <property type="match status" value="1"/>
</dbReference>
<evidence type="ECO:0000313" key="5">
    <source>
        <dbReference type="Proteomes" id="UP000746471"/>
    </source>
</evidence>
<keyword evidence="5" id="KW-1185">Reference proteome</keyword>
<dbReference type="PANTHER" id="PTHR42855">
    <property type="entry name" value="ABC TRANSPORTER ATP-BINDING SUBUNIT"/>
    <property type="match status" value="1"/>
</dbReference>
<evidence type="ECO:0000256" key="2">
    <source>
        <dbReference type="ARBA" id="ARBA00022840"/>
    </source>
</evidence>
<organism evidence="4 5">
    <name type="scientific">Fusibacter paucivorans</name>
    <dbReference type="NCBI Taxonomy" id="76009"/>
    <lineage>
        <taxon>Bacteria</taxon>
        <taxon>Bacillati</taxon>
        <taxon>Bacillota</taxon>
        <taxon>Clostridia</taxon>
        <taxon>Eubacteriales</taxon>
        <taxon>Eubacteriales Family XII. Incertae Sedis</taxon>
        <taxon>Fusibacter</taxon>
    </lineage>
</organism>
<dbReference type="EMBL" id="JAHBCL010000019">
    <property type="protein sequence ID" value="MBS7527328.1"/>
    <property type="molecule type" value="Genomic_DNA"/>
</dbReference>